<protein>
    <recommendedName>
        <fullName evidence="1">Ricin B lectin domain-containing protein</fullName>
    </recommendedName>
</protein>
<dbReference type="InterPro" id="IPR035992">
    <property type="entry name" value="Ricin_B-like_lectins"/>
</dbReference>
<evidence type="ECO:0000259" key="1">
    <source>
        <dbReference type="Pfam" id="PF14200"/>
    </source>
</evidence>
<proteinExistence type="predicted"/>
<gene>
    <name evidence="2" type="ORF">GPECTOR_64g105</name>
</gene>
<feature type="domain" description="Ricin B lectin" evidence="1">
    <location>
        <begin position="10"/>
        <end position="84"/>
    </location>
</feature>
<name>A0A150G464_GONPE</name>
<organism evidence="2 3">
    <name type="scientific">Gonium pectorale</name>
    <name type="common">Green alga</name>
    <dbReference type="NCBI Taxonomy" id="33097"/>
    <lineage>
        <taxon>Eukaryota</taxon>
        <taxon>Viridiplantae</taxon>
        <taxon>Chlorophyta</taxon>
        <taxon>core chlorophytes</taxon>
        <taxon>Chlorophyceae</taxon>
        <taxon>CS clade</taxon>
        <taxon>Chlamydomonadales</taxon>
        <taxon>Volvocaceae</taxon>
        <taxon>Gonium</taxon>
    </lineage>
</organism>
<evidence type="ECO:0000313" key="3">
    <source>
        <dbReference type="Proteomes" id="UP000075714"/>
    </source>
</evidence>
<accession>A0A150G464</accession>
<dbReference type="AlphaFoldDB" id="A0A150G464"/>
<evidence type="ECO:0000313" key="2">
    <source>
        <dbReference type="EMBL" id="KXZ44611.1"/>
    </source>
</evidence>
<dbReference type="CDD" id="cd00161">
    <property type="entry name" value="beta-trefoil_Ricin-like"/>
    <property type="match status" value="1"/>
</dbReference>
<keyword evidence="3" id="KW-1185">Reference proteome</keyword>
<dbReference type="Gene3D" id="2.80.10.50">
    <property type="match status" value="1"/>
</dbReference>
<dbReference type="Pfam" id="PF14200">
    <property type="entry name" value="RicinB_lectin_2"/>
    <property type="match status" value="1"/>
</dbReference>
<dbReference type="EMBL" id="LSYV01000065">
    <property type="protein sequence ID" value="KXZ44611.1"/>
    <property type="molecule type" value="Genomic_DNA"/>
</dbReference>
<reference evidence="3" key="1">
    <citation type="journal article" date="2016" name="Nat. Commun.">
        <title>The Gonium pectorale genome demonstrates co-option of cell cycle regulation during the evolution of multicellularity.</title>
        <authorList>
            <person name="Hanschen E.R."/>
            <person name="Marriage T.N."/>
            <person name="Ferris P.J."/>
            <person name="Hamaji T."/>
            <person name="Toyoda A."/>
            <person name="Fujiyama A."/>
            <person name="Neme R."/>
            <person name="Noguchi H."/>
            <person name="Minakuchi Y."/>
            <person name="Suzuki M."/>
            <person name="Kawai-Toyooka H."/>
            <person name="Smith D.R."/>
            <person name="Sparks H."/>
            <person name="Anderson J."/>
            <person name="Bakaric R."/>
            <person name="Luria V."/>
            <person name="Karger A."/>
            <person name="Kirschner M.W."/>
            <person name="Durand P.M."/>
            <person name="Michod R.E."/>
            <person name="Nozaki H."/>
            <person name="Olson B.J."/>
        </authorList>
    </citation>
    <scope>NUCLEOTIDE SEQUENCE [LARGE SCALE GENOMIC DNA]</scope>
    <source>
        <strain evidence="3">NIES-2863</strain>
    </source>
</reference>
<dbReference type="Proteomes" id="UP000075714">
    <property type="component" value="Unassembled WGS sequence"/>
</dbReference>
<dbReference type="PROSITE" id="PS50231">
    <property type="entry name" value="RICIN_B_LECTIN"/>
    <property type="match status" value="1"/>
</dbReference>
<comment type="caution">
    <text evidence="2">The sequence shown here is derived from an EMBL/GenBank/DDBJ whole genome shotgun (WGS) entry which is preliminary data.</text>
</comment>
<dbReference type="InterPro" id="IPR000772">
    <property type="entry name" value="Ricin_B_lectin"/>
</dbReference>
<sequence>MLTQISPNRSSTNAYQIKSEAGFCVTVQNGGTNSGTRIILDNCVNGATNQLWKASAGFNAGVSLSPYHALNLCLDNAGGSGGAGLVNGQASGWCEMGVVRRG</sequence>
<dbReference type="SUPFAM" id="SSF50370">
    <property type="entry name" value="Ricin B-like lectins"/>
    <property type="match status" value="1"/>
</dbReference>